<proteinExistence type="predicted"/>
<gene>
    <name evidence="1" type="ORF">Afil01_63860</name>
</gene>
<dbReference type="SUPFAM" id="SSF55729">
    <property type="entry name" value="Acyl-CoA N-acyltransferases (Nat)"/>
    <property type="match status" value="1"/>
</dbReference>
<dbReference type="EMBL" id="BSTX01000006">
    <property type="protein sequence ID" value="GLZ81579.1"/>
    <property type="molecule type" value="Genomic_DNA"/>
</dbReference>
<comment type="caution">
    <text evidence="1">The sequence shown here is derived from an EMBL/GenBank/DDBJ whole genome shotgun (WGS) entry which is preliminary data.</text>
</comment>
<sequence>MSHPLLPVLLDAADGVFPEADGTVEILPPLPGGLECSLALTGRAYVATALPDAEVAALAPDGFGGSMAPDFLRGLAGPGGEIGVLDAVLVARGTGGGTLPARGDLAGHPRVRHALGLRAGVRVHGDERGLVTLAAGLAGRLELSIETAATGRGDGPSLLADALALVPAGEPVFAAVSPGNARSLRAFLRLGFTPVGGEVIIRPGGRRGPAGNGAAPCSG</sequence>
<dbReference type="InterPro" id="IPR016181">
    <property type="entry name" value="Acyl_CoA_acyltransferase"/>
</dbReference>
<keyword evidence="2" id="KW-1185">Reference proteome</keyword>
<dbReference type="Proteomes" id="UP001165079">
    <property type="component" value="Unassembled WGS sequence"/>
</dbReference>
<name>A0A9W6STB1_9ACTN</name>
<dbReference type="AlphaFoldDB" id="A0A9W6STB1"/>
<evidence type="ECO:0000313" key="1">
    <source>
        <dbReference type="EMBL" id="GLZ81579.1"/>
    </source>
</evidence>
<organism evidence="1 2">
    <name type="scientific">Actinorhabdospora filicis</name>
    <dbReference type="NCBI Taxonomy" id="1785913"/>
    <lineage>
        <taxon>Bacteria</taxon>
        <taxon>Bacillati</taxon>
        <taxon>Actinomycetota</taxon>
        <taxon>Actinomycetes</taxon>
        <taxon>Micromonosporales</taxon>
        <taxon>Micromonosporaceae</taxon>
        <taxon>Actinorhabdospora</taxon>
    </lineage>
</organism>
<accession>A0A9W6STB1</accession>
<evidence type="ECO:0000313" key="2">
    <source>
        <dbReference type="Proteomes" id="UP001165079"/>
    </source>
</evidence>
<protein>
    <submittedName>
        <fullName evidence="1">N-acetyltransferase</fullName>
    </submittedName>
</protein>
<reference evidence="1" key="1">
    <citation type="submission" date="2023-03" db="EMBL/GenBank/DDBJ databases">
        <title>Actinorhabdospora filicis NBRC 111898.</title>
        <authorList>
            <person name="Ichikawa N."/>
            <person name="Sato H."/>
            <person name="Tonouchi N."/>
        </authorList>
    </citation>
    <scope>NUCLEOTIDE SEQUENCE</scope>
    <source>
        <strain evidence="1">NBRC 111898</strain>
    </source>
</reference>
<dbReference type="RefSeq" id="WP_285667081.1">
    <property type="nucleotide sequence ID" value="NZ_BSTX01000006.1"/>
</dbReference>